<keyword evidence="18" id="KW-1185">Reference proteome</keyword>
<evidence type="ECO:0000256" key="10">
    <source>
        <dbReference type="ARBA" id="ARBA00023114"/>
    </source>
</evidence>
<keyword evidence="7" id="KW-0732">Signal</keyword>
<keyword evidence="4" id="KW-1134">Transmembrane beta strand</keyword>
<dbReference type="GO" id="GO:0046930">
    <property type="term" value="C:pore complex"/>
    <property type="evidence" value="ECO:0007669"/>
    <property type="project" value="UniProtKB-KW"/>
</dbReference>
<dbReference type="GO" id="GO:0009279">
    <property type="term" value="C:cell outer membrane"/>
    <property type="evidence" value="ECO:0007669"/>
    <property type="project" value="UniProtKB-SubCell"/>
</dbReference>
<evidence type="ECO:0000256" key="2">
    <source>
        <dbReference type="ARBA" id="ARBA00009450"/>
    </source>
</evidence>
<dbReference type="GO" id="GO:0006811">
    <property type="term" value="P:monoatomic ion transport"/>
    <property type="evidence" value="ECO:0007669"/>
    <property type="project" value="UniProtKB-KW"/>
</dbReference>
<feature type="domain" description="Polysaccharide export protein N-terminal" evidence="15">
    <location>
        <begin position="25"/>
        <end position="99"/>
    </location>
</feature>
<dbReference type="PANTHER" id="PTHR33619:SF3">
    <property type="entry name" value="POLYSACCHARIDE EXPORT PROTEIN GFCE-RELATED"/>
    <property type="match status" value="1"/>
</dbReference>
<comment type="similarity">
    <text evidence="2">Belongs to the BexD/CtrA/VexA family.</text>
</comment>
<evidence type="ECO:0000256" key="3">
    <source>
        <dbReference type="ARBA" id="ARBA00022448"/>
    </source>
</evidence>
<keyword evidence="12" id="KW-0564">Palmitate</keyword>
<organism evidence="17 18">
    <name type="scientific">Acetohalobium arabaticum (strain ATCC 49924 / DSM 5501 / Z-7288)</name>
    <dbReference type="NCBI Taxonomy" id="574087"/>
    <lineage>
        <taxon>Bacteria</taxon>
        <taxon>Bacillati</taxon>
        <taxon>Bacillota</taxon>
        <taxon>Clostridia</taxon>
        <taxon>Halanaerobiales</taxon>
        <taxon>Halobacteroidaceae</taxon>
        <taxon>Acetohalobium</taxon>
    </lineage>
</organism>
<reference evidence="17 18" key="1">
    <citation type="journal article" date="2010" name="Stand. Genomic Sci.">
        <title>Complete genome sequence of Acetohalobium arabaticum type strain (Z-7288).</title>
        <authorList>
            <person name="Sikorski J."/>
            <person name="Lapidus A."/>
            <person name="Chertkov O."/>
            <person name="Lucas S."/>
            <person name="Copeland A."/>
            <person name="Glavina Del Rio T."/>
            <person name="Nolan M."/>
            <person name="Tice H."/>
            <person name="Cheng J.F."/>
            <person name="Han C."/>
            <person name="Brambilla E."/>
            <person name="Pitluck S."/>
            <person name="Liolios K."/>
            <person name="Ivanova N."/>
            <person name="Mavromatis K."/>
            <person name="Mikhailova N."/>
            <person name="Pati A."/>
            <person name="Bruce D."/>
            <person name="Detter C."/>
            <person name="Tapia R."/>
            <person name="Goodwin L."/>
            <person name="Chen A."/>
            <person name="Palaniappan K."/>
            <person name="Land M."/>
            <person name="Hauser L."/>
            <person name="Chang Y.J."/>
            <person name="Jeffries C.D."/>
            <person name="Rohde M."/>
            <person name="Goker M."/>
            <person name="Spring S."/>
            <person name="Woyke T."/>
            <person name="Bristow J."/>
            <person name="Eisen J.A."/>
            <person name="Markowitz V."/>
            <person name="Hugenholtz P."/>
            <person name="Kyrpides N.C."/>
            <person name="Klenk H.P."/>
        </authorList>
    </citation>
    <scope>NUCLEOTIDE SEQUENCE [LARGE SCALE GENOMIC DNA]</scope>
    <source>
        <strain evidence="18">ATCC 49924 / DSM 5501 / Z-7288</strain>
    </source>
</reference>
<evidence type="ECO:0000313" key="17">
    <source>
        <dbReference type="EMBL" id="ADL13628.1"/>
    </source>
</evidence>
<comment type="subcellular location">
    <subcellularLocation>
        <location evidence="1">Cell outer membrane</location>
        <topology evidence="1">Multi-pass membrane protein</topology>
    </subcellularLocation>
</comment>
<evidence type="ECO:0000259" key="16">
    <source>
        <dbReference type="Pfam" id="PF22461"/>
    </source>
</evidence>
<dbReference type="RefSeq" id="WP_013279071.1">
    <property type="nucleotide sequence ID" value="NC_014378.1"/>
</dbReference>
<protein>
    <submittedName>
        <fullName evidence="17">Polysaccharide export protein</fullName>
    </submittedName>
</protein>
<feature type="domain" description="SLBB" evidence="16">
    <location>
        <begin position="189"/>
        <end position="261"/>
    </location>
</feature>
<keyword evidence="13" id="KW-0998">Cell outer membrane</keyword>
<evidence type="ECO:0000256" key="11">
    <source>
        <dbReference type="ARBA" id="ARBA00023136"/>
    </source>
</evidence>
<evidence type="ECO:0000259" key="15">
    <source>
        <dbReference type="Pfam" id="PF02563"/>
    </source>
</evidence>
<evidence type="ECO:0000256" key="13">
    <source>
        <dbReference type="ARBA" id="ARBA00023237"/>
    </source>
</evidence>
<keyword evidence="3" id="KW-0813">Transport</keyword>
<dbReference type="HOGENOM" id="CLU_038343_0_3_9"/>
<keyword evidence="5" id="KW-0762">Sugar transport</keyword>
<sequence>MRKSISVIIGILLFCLLLSTGSVLASDYRLNVDDQLYVSVWGHPDLQQKVVVSPNGTITFPLVGEIQVEGMTVSKLTEVITTRLQEYVKIKPSQVNITLEKYEKFRVMVLGEVKKPGTYQVESGDRILDAISRAGGSTQIADLSRIRLTRGNQSQEVNIEAMLTGDGKLQNYQLQDSDVLHIPQAVIEVTILGEVRQPGVYKLEDNFHLSNLIARAGGLTNAAVDKAEYISGAEVKKIDLNQLMAGDSKENIILEDGDTIRIAQTNWTKTLFYVNGLNAIKSLLGGW</sequence>
<accession>D9QTC8</accession>
<dbReference type="Pfam" id="PF02563">
    <property type="entry name" value="Poly_export"/>
    <property type="match status" value="1"/>
</dbReference>
<keyword evidence="9" id="KW-0406">Ion transport</keyword>
<dbReference type="STRING" id="574087.Acear_2140"/>
<dbReference type="PANTHER" id="PTHR33619">
    <property type="entry name" value="POLYSACCHARIDE EXPORT PROTEIN GFCE-RELATED"/>
    <property type="match status" value="1"/>
</dbReference>
<evidence type="ECO:0000256" key="14">
    <source>
        <dbReference type="ARBA" id="ARBA00023288"/>
    </source>
</evidence>
<dbReference type="Gene3D" id="3.10.560.10">
    <property type="entry name" value="Outer membrane lipoprotein wza domain like"/>
    <property type="match status" value="2"/>
</dbReference>
<keyword evidence="8" id="KW-0625">Polysaccharide transport</keyword>
<dbReference type="InterPro" id="IPR049712">
    <property type="entry name" value="Poly_export"/>
</dbReference>
<dbReference type="InterPro" id="IPR054765">
    <property type="entry name" value="SLBB_dom"/>
</dbReference>
<keyword evidence="14" id="KW-0449">Lipoprotein</keyword>
<gene>
    <name evidence="17" type="ordered locus">Acear_2140</name>
</gene>
<feature type="domain" description="SLBB" evidence="16">
    <location>
        <begin position="106"/>
        <end position="182"/>
    </location>
</feature>
<dbReference type="KEGG" id="aar:Acear_2140"/>
<evidence type="ECO:0000256" key="6">
    <source>
        <dbReference type="ARBA" id="ARBA00022692"/>
    </source>
</evidence>
<dbReference type="InterPro" id="IPR003715">
    <property type="entry name" value="Poly_export_N"/>
</dbReference>
<evidence type="ECO:0000313" key="18">
    <source>
        <dbReference type="Proteomes" id="UP000001661"/>
    </source>
</evidence>
<name>D9QTC8_ACEAZ</name>
<evidence type="ECO:0000256" key="12">
    <source>
        <dbReference type="ARBA" id="ARBA00023139"/>
    </source>
</evidence>
<keyword evidence="6" id="KW-0812">Transmembrane</keyword>
<dbReference type="Proteomes" id="UP000001661">
    <property type="component" value="Chromosome"/>
</dbReference>
<evidence type="ECO:0000256" key="7">
    <source>
        <dbReference type="ARBA" id="ARBA00022729"/>
    </source>
</evidence>
<evidence type="ECO:0000256" key="9">
    <source>
        <dbReference type="ARBA" id="ARBA00023065"/>
    </source>
</evidence>
<dbReference type="GO" id="GO:0015159">
    <property type="term" value="F:polysaccharide transmembrane transporter activity"/>
    <property type="evidence" value="ECO:0007669"/>
    <property type="project" value="InterPro"/>
</dbReference>
<dbReference type="GO" id="GO:0015288">
    <property type="term" value="F:porin activity"/>
    <property type="evidence" value="ECO:0007669"/>
    <property type="project" value="UniProtKB-KW"/>
</dbReference>
<keyword evidence="11" id="KW-0472">Membrane</keyword>
<evidence type="ECO:0000256" key="5">
    <source>
        <dbReference type="ARBA" id="ARBA00022597"/>
    </source>
</evidence>
<evidence type="ECO:0000256" key="8">
    <source>
        <dbReference type="ARBA" id="ARBA00023047"/>
    </source>
</evidence>
<evidence type="ECO:0000256" key="4">
    <source>
        <dbReference type="ARBA" id="ARBA00022452"/>
    </source>
</evidence>
<dbReference type="Pfam" id="PF22461">
    <property type="entry name" value="SLBB_2"/>
    <property type="match status" value="2"/>
</dbReference>
<keyword evidence="10" id="KW-0626">Porin</keyword>
<dbReference type="EMBL" id="CP002105">
    <property type="protein sequence ID" value="ADL13628.1"/>
    <property type="molecule type" value="Genomic_DNA"/>
</dbReference>
<dbReference type="eggNOG" id="COG1596">
    <property type="taxonomic scope" value="Bacteria"/>
</dbReference>
<evidence type="ECO:0000256" key="1">
    <source>
        <dbReference type="ARBA" id="ARBA00004571"/>
    </source>
</evidence>
<proteinExistence type="inferred from homology"/>
<dbReference type="AlphaFoldDB" id="D9QTC8"/>